<dbReference type="InterPro" id="IPR036890">
    <property type="entry name" value="HATPase_C_sf"/>
</dbReference>
<evidence type="ECO:0000256" key="7">
    <source>
        <dbReference type="ARBA" id="ARBA00022840"/>
    </source>
</evidence>
<dbReference type="RefSeq" id="WP_160826404.1">
    <property type="nucleotide sequence ID" value="NZ_JBHSXS010000006.1"/>
</dbReference>
<dbReference type="Pfam" id="PF07730">
    <property type="entry name" value="HisKA_3"/>
    <property type="match status" value="1"/>
</dbReference>
<accession>A0ABW2CK03</accession>
<dbReference type="InterPro" id="IPR003594">
    <property type="entry name" value="HATPase_dom"/>
</dbReference>
<sequence length="411" mass="43101">MRDWARAAAYLLLGGPLGALWWGTLTCGVLAGVLLAPLWIGVVFLALTAVALRLGGRLERALARHLLGAEIAVPYRPWPDGLRAQASTLLTDPATWRDLLFLLLRLPVAGAEALLLAPVAVGLTLAGLPVRAVLTEGDVTARFNGRRLFTVDELSSLPYALAGAALLVAVAYTVGPLGRAHRRLAESLLRPTAGSRARRLRTALDAERGRRAATLRIAAAERRRLERDLHDGAQQHLAGLALDLGMALRAMGDDAPEARRLVAGARDQAVRTLEEIRTLARGLHPAILAEQGLDAAMSALAGRCPVPVDVRVDCPHRPPPEAETVAYFVVSEALANVARHSGATGARVTVGCARGVLVAEVRDDGRGGARAGDGTGLAGLRDRVAALAGSFTVDSPEGGPTVVRAELPCGS</sequence>
<evidence type="ECO:0000256" key="4">
    <source>
        <dbReference type="ARBA" id="ARBA00022679"/>
    </source>
</evidence>
<keyword evidence="3" id="KW-0597">Phosphoprotein</keyword>
<organism evidence="11 12">
    <name type="scientific">Actinomadura yumaensis</name>
    <dbReference type="NCBI Taxonomy" id="111807"/>
    <lineage>
        <taxon>Bacteria</taxon>
        <taxon>Bacillati</taxon>
        <taxon>Actinomycetota</taxon>
        <taxon>Actinomycetes</taxon>
        <taxon>Streptosporangiales</taxon>
        <taxon>Thermomonosporaceae</taxon>
        <taxon>Actinomadura</taxon>
    </lineage>
</organism>
<dbReference type="Gene3D" id="3.30.565.10">
    <property type="entry name" value="Histidine kinase-like ATPase, C-terminal domain"/>
    <property type="match status" value="1"/>
</dbReference>
<keyword evidence="6 11" id="KW-0418">Kinase</keyword>
<keyword evidence="12" id="KW-1185">Reference proteome</keyword>
<evidence type="ECO:0000259" key="10">
    <source>
        <dbReference type="SMART" id="SM00387"/>
    </source>
</evidence>
<keyword evidence="8" id="KW-0902">Two-component regulatory system</keyword>
<dbReference type="CDD" id="cd16917">
    <property type="entry name" value="HATPase_UhpB-NarQ-NarX-like"/>
    <property type="match status" value="1"/>
</dbReference>
<name>A0ABW2CK03_9ACTN</name>
<dbReference type="GO" id="GO:0016301">
    <property type="term" value="F:kinase activity"/>
    <property type="evidence" value="ECO:0007669"/>
    <property type="project" value="UniProtKB-KW"/>
</dbReference>
<feature type="transmembrane region" description="Helical" evidence="9">
    <location>
        <begin position="29"/>
        <end position="52"/>
    </location>
</feature>
<keyword evidence="9" id="KW-1133">Transmembrane helix</keyword>
<feature type="transmembrane region" description="Helical" evidence="9">
    <location>
        <begin position="7"/>
        <end position="23"/>
    </location>
</feature>
<keyword evidence="9" id="KW-0812">Transmembrane</keyword>
<proteinExistence type="predicted"/>
<keyword evidence="5" id="KW-0547">Nucleotide-binding</keyword>
<evidence type="ECO:0000313" key="11">
    <source>
        <dbReference type="EMBL" id="MFC6880941.1"/>
    </source>
</evidence>
<dbReference type="Pfam" id="PF02518">
    <property type="entry name" value="HATPase_c"/>
    <property type="match status" value="1"/>
</dbReference>
<dbReference type="InterPro" id="IPR011712">
    <property type="entry name" value="Sig_transdc_His_kin_sub3_dim/P"/>
</dbReference>
<keyword evidence="4" id="KW-0808">Transferase</keyword>
<evidence type="ECO:0000256" key="8">
    <source>
        <dbReference type="ARBA" id="ARBA00023012"/>
    </source>
</evidence>
<dbReference type="SUPFAM" id="SSF55874">
    <property type="entry name" value="ATPase domain of HSP90 chaperone/DNA topoisomerase II/histidine kinase"/>
    <property type="match status" value="1"/>
</dbReference>
<keyword evidence="7" id="KW-0067">ATP-binding</keyword>
<feature type="transmembrane region" description="Helical" evidence="9">
    <location>
        <begin position="113"/>
        <end position="134"/>
    </location>
</feature>
<evidence type="ECO:0000256" key="1">
    <source>
        <dbReference type="ARBA" id="ARBA00000085"/>
    </source>
</evidence>
<evidence type="ECO:0000256" key="6">
    <source>
        <dbReference type="ARBA" id="ARBA00022777"/>
    </source>
</evidence>
<comment type="catalytic activity">
    <reaction evidence="1">
        <text>ATP + protein L-histidine = ADP + protein N-phospho-L-histidine.</text>
        <dbReference type="EC" id="2.7.13.3"/>
    </reaction>
</comment>
<evidence type="ECO:0000256" key="9">
    <source>
        <dbReference type="SAM" id="Phobius"/>
    </source>
</evidence>
<dbReference type="Gene3D" id="1.20.5.1930">
    <property type="match status" value="1"/>
</dbReference>
<dbReference type="EMBL" id="JBHSXS010000006">
    <property type="protein sequence ID" value="MFC6880941.1"/>
    <property type="molecule type" value="Genomic_DNA"/>
</dbReference>
<evidence type="ECO:0000256" key="3">
    <source>
        <dbReference type="ARBA" id="ARBA00022553"/>
    </source>
</evidence>
<dbReference type="SMART" id="SM00387">
    <property type="entry name" value="HATPase_c"/>
    <property type="match status" value="1"/>
</dbReference>
<gene>
    <name evidence="11" type="ORF">ACFQKB_14325</name>
</gene>
<evidence type="ECO:0000256" key="5">
    <source>
        <dbReference type="ARBA" id="ARBA00022741"/>
    </source>
</evidence>
<dbReference type="Pfam" id="PF13796">
    <property type="entry name" value="Sensor"/>
    <property type="match status" value="1"/>
</dbReference>
<dbReference type="PANTHER" id="PTHR24421:SF10">
    <property type="entry name" value="NITRATE_NITRITE SENSOR PROTEIN NARQ"/>
    <property type="match status" value="1"/>
</dbReference>
<comment type="caution">
    <text evidence="11">The sequence shown here is derived from an EMBL/GenBank/DDBJ whole genome shotgun (WGS) entry which is preliminary data.</text>
</comment>
<protein>
    <recommendedName>
        <fullName evidence="2">histidine kinase</fullName>
        <ecNumber evidence="2">2.7.13.3</ecNumber>
    </recommendedName>
</protein>
<evidence type="ECO:0000256" key="2">
    <source>
        <dbReference type="ARBA" id="ARBA00012438"/>
    </source>
</evidence>
<evidence type="ECO:0000313" key="12">
    <source>
        <dbReference type="Proteomes" id="UP001596380"/>
    </source>
</evidence>
<dbReference type="InterPro" id="IPR025828">
    <property type="entry name" value="Put_sensor_dom"/>
</dbReference>
<dbReference type="Proteomes" id="UP001596380">
    <property type="component" value="Unassembled WGS sequence"/>
</dbReference>
<dbReference type="InterPro" id="IPR050482">
    <property type="entry name" value="Sensor_HK_TwoCompSys"/>
</dbReference>
<dbReference type="PANTHER" id="PTHR24421">
    <property type="entry name" value="NITRATE/NITRITE SENSOR PROTEIN NARX-RELATED"/>
    <property type="match status" value="1"/>
</dbReference>
<keyword evidence="9" id="KW-0472">Membrane</keyword>
<feature type="domain" description="Histidine kinase/HSP90-like ATPase" evidence="10">
    <location>
        <begin position="321"/>
        <end position="411"/>
    </location>
</feature>
<dbReference type="EC" id="2.7.13.3" evidence="2"/>
<feature type="transmembrane region" description="Helical" evidence="9">
    <location>
        <begin position="154"/>
        <end position="174"/>
    </location>
</feature>
<reference evidence="12" key="1">
    <citation type="journal article" date="2019" name="Int. J. Syst. Evol. Microbiol.">
        <title>The Global Catalogue of Microorganisms (GCM) 10K type strain sequencing project: providing services to taxonomists for standard genome sequencing and annotation.</title>
        <authorList>
            <consortium name="The Broad Institute Genomics Platform"/>
            <consortium name="The Broad Institute Genome Sequencing Center for Infectious Disease"/>
            <person name="Wu L."/>
            <person name="Ma J."/>
        </authorList>
    </citation>
    <scope>NUCLEOTIDE SEQUENCE [LARGE SCALE GENOMIC DNA]</scope>
    <source>
        <strain evidence="12">JCM 3369</strain>
    </source>
</reference>